<accession>A0ABS6ZET0</accession>
<evidence type="ECO:0000313" key="2">
    <source>
        <dbReference type="Proteomes" id="UP000812013"/>
    </source>
</evidence>
<dbReference type="EMBL" id="WTFF01000230">
    <property type="protein sequence ID" value="MBW5485226.1"/>
    <property type="molecule type" value="Genomic_DNA"/>
</dbReference>
<comment type="caution">
    <text evidence="1">The sequence shown here is derived from an EMBL/GenBank/DDBJ whole genome shotgun (WGS) entry which is preliminary data.</text>
</comment>
<gene>
    <name evidence="1" type="ORF">GPJ59_25955</name>
</gene>
<keyword evidence="2" id="KW-1185">Reference proteome</keyword>
<proteinExistence type="predicted"/>
<organism evidence="1 2">
    <name type="scientific">Streptomyces bambusae</name>
    <dbReference type="NCBI Taxonomy" id="1550616"/>
    <lineage>
        <taxon>Bacteria</taxon>
        <taxon>Bacillati</taxon>
        <taxon>Actinomycetota</taxon>
        <taxon>Actinomycetes</taxon>
        <taxon>Kitasatosporales</taxon>
        <taxon>Streptomycetaceae</taxon>
        <taxon>Streptomyces</taxon>
    </lineage>
</organism>
<name>A0ABS6ZET0_9ACTN</name>
<reference evidence="1 2" key="1">
    <citation type="submission" date="2019-12" db="EMBL/GenBank/DDBJ databases">
        <title>Genome sequence of Streptomyces bambusae.</title>
        <authorList>
            <person name="Bansal K."/>
            <person name="Choksket S."/>
            <person name="Korpole S."/>
            <person name="Patil P.B."/>
        </authorList>
    </citation>
    <scope>NUCLEOTIDE SEQUENCE [LARGE SCALE GENOMIC DNA]</scope>
    <source>
        <strain evidence="1 2">SK60</strain>
    </source>
</reference>
<protein>
    <submittedName>
        <fullName evidence="1">Uncharacterized protein</fullName>
    </submittedName>
</protein>
<evidence type="ECO:0000313" key="1">
    <source>
        <dbReference type="EMBL" id="MBW5485226.1"/>
    </source>
</evidence>
<dbReference type="Proteomes" id="UP000812013">
    <property type="component" value="Unassembled WGS sequence"/>
</dbReference>
<dbReference type="RefSeq" id="WP_219670129.1">
    <property type="nucleotide sequence ID" value="NZ_WTFF01000230.1"/>
</dbReference>
<sequence>MGTYIDGLIEARTAGGAWEMRVDLLDFDLWKAREARECLFGYGGALGVDRPLFDRRGWPEDCCEQVPKEEDELNHSHSYATWAEVAAVDWDAPVCDRPDGNRLGVWRPGPDGELVLDDVVWAPVEVLDAAEELFGEDLFPSEWPPGGEVRLDGAVYRPVVYTAGIIVPPDGRWAPVWASMRALAAEYGDENVRLVVWFG</sequence>